<name>A0ABT9ETZ9_9GAMM</name>
<dbReference type="InterPro" id="IPR029787">
    <property type="entry name" value="Nucleotide_cyclase"/>
</dbReference>
<dbReference type="SUPFAM" id="SSF53850">
    <property type="entry name" value="Periplasmic binding protein-like II"/>
    <property type="match status" value="1"/>
</dbReference>
<dbReference type="Proteomes" id="UP001177341">
    <property type="component" value="Unassembled WGS sequence"/>
</dbReference>
<keyword evidence="5" id="KW-1185">Reference proteome</keyword>
<feature type="transmembrane region" description="Helical" evidence="1">
    <location>
        <begin position="324"/>
        <end position="346"/>
    </location>
</feature>
<dbReference type="SMART" id="SM00267">
    <property type="entry name" value="GGDEF"/>
    <property type="match status" value="1"/>
</dbReference>
<keyword evidence="1" id="KW-0472">Membrane</keyword>
<evidence type="ECO:0000256" key="1">
    <source>
        <dbReference type="SAM" id="Phobius"/>
    </source>
</evidence>
<evidence type="ECO:0000313" key="5">
    <source>
        <dbReference type="Proteomes" id="UP001177341"/>
    </source>
</evidence>
<dbReference type="PANTHER" id="PTHR46663:SF2">
    <property type="entry name" value="GGDEF DOMAIN-CONTAINING PROTEIN"/>
    <property type="match status" value="1"/>
</dbReference>
<organism evidence="4 5">
    <name type="scientific">Neptunomonas phycophila</name>
    <dbReference type="NCBI Taxonomy" id="1572645"/>
    <lineage>
        <taxon>Bacteria</taxon>
        <taxon>Pseudomonadati</taxon>
        <taxon>Pseudomonadota</taxon>
        <taxon>Gammaproteobacteria</taxon>
        <taxon>Oceanospirillales</taxon>
        <taxon>Oceanospirillaceae</taxon>
        <taxon>Neptunomonas</taxon>
    </lineage>
</organism>
<dbReference type="Gene3D" id="3.30.70.270">
    <property type="match status" value="1"/>
</dbReference>
<dbReference type="NCBIfam" id="TIGR00254">
    <property type="entry name" value="GGDEF"/>
    <property type="match status" value="1"/>
</dbReference>
<evidence type="ECO:0000313" key="4">
    <source>
        <dbReference type="EMBL" id="MDP2522546.1"/>
    </source>
</evidence>
<comment type="caution">
    <text evidence="4">The sequence shown here is derived from an EMBL/GenBank/DDBJ whole genome shotgun (WGS) entry which is preliminary data.</text>
</comment>
<accession>A0ABT9ETZ9</accession>
<dbReference type="InterPro" id="IPR015168">
    <property type="entry name" value="SsuA/THI5"/>
</dbReference>
<dbReference type="PANTHER" id="PTHR46663">
    <property type="entry name" value="DIGUANYLATE CYCLASE DGCT-RELATED"/>
    <property type="match status" value="1"/>
</dbReference>
<dbReference type="InterPro" id="IPR043128">
    <property type="entry name" value="Rev_trsase/Diguanyl_cyclase"/>
</dbReference>
<feature type="domain" description="GGDEF" evidence="3">
    <location>
        <begin position="400"/>
        <end position="532"/>
    </location>
</feature>
<protein>
    <submittedName>
        <fullName evidence="4">ABC transporter substrate-binding protein</fullName>
    </submittedName>
</protein>
<dbReference type="CDD" id="cd01949">
    <property type="entry name" value="GGDEF"/>
    <property type="match status" value="1"/>
</dbReference>
<dbReference type="EMBL" id="JAUYVO010000005">
    <property type="protein sequence ID" value="MDP2522546.1"/>
    <property type="molecule type" value="Genomic_DNA"/>
</dbReference>
<evidence type="ECO:0000256" key="2">
    <source>
        <dbReference type="SAM" id="SignalP"/>
    </source>
</evidence>
<dbReference type="InterPro" id="IPR000160">
    <property type="entry name" value="GGDEF_dom"/>
</dbReference>
<dbReference type="Pfam" id="PF09084">
    <property type="entry name" value="NMT1"/>
    <property type="match status" value="1"/>
</dbReference>
<dbReference type="InterPro" id="IPR052163">
    <property type="entry name" value="DGC-Regulatory_Protein"/>
</dbReference>
<feature type="signal peptide" evidence="2">
    <location>
        <begin position="1"/>
        <end position="23"/>
    </location>
</feature>
<keyword evidence="1" id="KW-1133">Transmembrane helix</keyword>
<dbReference type="Pfam" id="PF00990">
    <property type="entry name" value="GGDEF"/>
    <property type="match status" value="1"/>
</dbReference>
<dbReference type="Gene3D" id="3.40.190.10">
    <property type="entry name" value="Periplasmic binding protein-like II"/>
    <property type="match status" value="2"/>
</dbReference>
<sequence length="543" mass="61754">MTKRFIILFTIFACCFVAQLSHGANQEVSLQLRWSHQAQFIGYYVAKEKGFYESLNLDVTIKAGGHGIIPWQEIKAGRSDFAVDNSNAFTAYIEGEPIISLAAIFQHSPSIFLSKSSSGIRQPRDLVGKRVMAFPGNQDPELILLLLKQGIALEDVNLIATSADLNDLITDKVDAFSAYISNEPYYLQKLNINFNIISPKQYGIDFYSDVLISNPTLAQQSPELVDRFISASLEGWRYALNHPEEAISILYDKYNTQKEIGHLRYELNLARELIMPDLFDIGHMNPKRWEIMQDTLLQYKLVKQSRPVEDFIYNSKESITWSNWLPIIYPLVALVLALTILSFYLISLNRKLKKEIRNRIYTETQLKHLANHDPLTGLANRSALTNKLDTLVKLARRNKETPALLYIDLDGFKEINDTHGHSSGDQVLIRFAKRTRMILRESDIFARLGGDEFVILLSSSDRAGAHHLARKILLNFKTPFKLLSGDYYISASIGIAIYDQYDEAADQFLIRADHAMYHIKRSGKSGISIAPAHKRKRPLKNVV</sequence>
<evidence type="ECO:0000259" key="3">
    <source>
        <dbReference type="PROSITE" id="PS50887"/>
    </source>
</evidence>
<keyword evidence="2" id="KW-0732">Signal</keyword>
<dbReference type="PROSITE" id="PS50887">
    <property type="entry name" value="GGDEF"/>
    <property type="match status" value="1"/>
</dbReference>
<reference evidence="4" key="1">
    <citation type="submission" date="2023-07" db="EMBL/GenBank/DDBJ databases">
        <title>Genome content predicts the carbon catabolic preferences of heterotrophic bacteria.</title>
        <authorList>
            <person name="Gralka M."/>
        </authorList>
    </citation>
    <scope>NUCLEOTIDE SEQUENCE</scope>
    <source>
        <strain evidence="4">5G01</strain>
    </source>
</reference>
<keyword evidence="1" id="KW-0812">Transmembrane</keyword>
<gene>
    <name evidence="4" type="ORF">Q8W30_08170</name>
</gene>
<proteinExistence type="predicted"/>
<dbReference type="SUPFAM" id="SSF55073">
    <property type="entry name" value="Nucleotide cyclase"/>
    <property type="match status" value="1"/>
</dbReference>
<feature type="chain" id="PRO_5046666288" evidence="2">
    <location>
        <begin position="24"/>
        <end position="543"/>
    </location>
</feature>
<dbReference type="RefSeq" id="WP_305450566.1">
    <property type="nucleotide sequence ID" value="NZ_JAUYVO010000005.1"/>
</dbReference>